<dbReference type="Proteomes" id="UP001319104">
    <property type="component" value="Unassembled WGS sequence"/>
</dbReference>
<dbReference type="AlphaFoldDB" id="A0AAP2G4H7"/>
<evidence type="ECO:0000256" key="1">
    <source>
        <dbReference type="SAM" id="SignalP"/>
    </source>
</evidence>
<feature type="chain" id="PRO_5043054515" description="Lipoprotein" evidence="1">
    <location>
        <begin position="22"/>
        <end position="238"/>
    </location>
</feature>
<evidence type="ECO:0008006" key="4">
    <source>
        <dbReference type="Google" id="ProtNLM"/>
    </source>
</evidence>
<reference evidence="2 3" key="1">
    <citation type="submission" date="2021-05" db="EMBL/GenBank/DDBJ databases">
        <authorList>
            <person name="Zhang Z.D."/>
            <person name="Osman G."/>
        </authorList>
    </citation>
    <scope>NUCLEOTIDE SEQUENCE [LARGE SCALE GENOMIC DNA]</scope>
    <source>
        <strain evidence="2 3">KCTC 32217</strain>
    </source>
</reference>
<dbReference type="PROSITE" id="PS51257">
    <property type="entry name" value="PROKAR_LIPOPROTEIN"/>
    <property type="match status" value="1"/>
</dbReference>
<evidence type="ECO:0000313" key="3">
    <source>
        <dbReference type="Proteomes" id="UP001319104"/>
    </source>
</evidence>
<accession>A0AAP2G4H7</accession>
<comment type="caution">
    <text evidence="2">The sequence shown here is derived from an EMBL/GenBank/DDBJ whole genome shotgun (WGS) entry which is preliminary data.</text>
</comment>
<organism evidence="2 3">
    <name type="scientific">Litoribacter ruber</name>
    <dbReference type="NCBI Taxonomy" id="702568"/>
    <lineage>
        <taxon>Bacteria</taxon>
        <taxon>Pseudomonadati</taxon>
        <taxon>Bacteroidota</taxon>
        <taxon>Cytophagia</taxon>
        <taxon>Cytophagales</taxon>
        <taxon>Cyclobacteriaceae</taxon>
        <taxon>Litoribacter</taxon>
    </lineage>
</organism>
<dbReference type="RefSeq" id="WP_213944353.1">
    <property type="nucleotide sequence ID" value="NZ_JAHCMY010000002.1"/>
</dbReference>
<keyword evidence="3" id="KW-1185">Reference proteome</keyword>
<feature type="signal peptide" evidence="1">
    <location>
        <begin position="1"/>
        <end position="21"/>
    </location>
</feature>
<proteinExistence type="predicted"/>
<name>A0AAP2G4H7_9BACT</name>
<gene>
    <name evidence="2" type="ORF">KI659_05455</name>
</gene>
<evidence type="ECO:0000313" key="2">
    <source>
        <dbReference type="EMBL" id="MBS9523463.1"/>
    </source>
</evidence>
<keyword evidence="1" id="KW-0732">Signal</keyword>
<dbReference type="EMBL" id="JAHCMY010000002">
    <property type="protein sequence ID" value="MBS9523463.1"/>
    <property type="molecule type" value="Genomic_DNA"/>
</dbReference>
<protein>
    <recommendedName>
        <fullName evidence="4">Lipoprotein</fullName>
    </recommendedName>
</protein>
<sequence>MKRLLPLIFAVLLLVSCQENGEPVIQEEATEELVWEFSYTIDGVEYTGNSVNGNGTGVLQAYYVSHKPTFEEYDSLFFMVSTTMRERSGDGSLKVILGKKYLKEQLKIRTGNHYTLYEEDRRDFIQEGMYPFSFDYDRHNSQDGVALELAMLDENEHRHILTTHSTAPYGFETLVNDDAQADSSFEILKVGTTPNGNTYIEAKFEATVFGFEGNGVKTSIQREVTNGFVRMPISYMDY</sequence>